<dbReference type="RefSeq" id="WP_379663891.1">
    <property type="nucleotide sequence ID" value="NZ_JBHUDG010000048.1"/>
</dbReference>
<gene>
    <name evidence="3" type="ORF">ACFSAH_16740</name>
</gene>
<dbReference type="Pfam" id="PF13568">
    <property type="entry name" value="OMP_b-brl_2"/>
    <property type="match status" value="1"/>
</dbReference>
<evidence type="ECO:0000313" key="3">
    <source>
        <dbReference type="EMBL" id="MFD1631523.1"/>
    </source>
</evidence>
<evidence type="ECO:0000259" key="2">
    <source>
        <dbReference type="Pfam" id="PF13568"/>
    </source>
</evidence>
<feature type="domain" description="Outer membrane protein beta-barrel" evidence="2">
    <location>
        <begin position="75"/>
        <end position="229"/>
    </location>
</feature>
<keyword evidence="1" id="KW-0732">Signal</keyword>
<accession>A0ABW4IH10</accession>
<dbReference type="InterPro" id="IPR025665">
    <property type="entry name" value="Beta-barrel_OMP_2"/>
</dbReference>
<evidence type="ECO:0000256" key="1">
    <source>
        <dbReference type="SAM" id="SignalP"/>
    </source>
</evidence>
<name>A0ABW4IH10_9SPHI</name>
<comment type="caution">
    <text evidence="3">The sequence shown here is derived from an EMBL/GenBank/DDBJ whole genome shotgun (WGS) entry which is preliminary data.</text>
</comment>
<feature type="signal peptide" evidence="1">
    <location>
        <begin position="1"/>
        <end position="18"/>
    </location>
</feature>
<dbReference type="Proteomes" id="UP001597118">
    <property type="component" value="Unassembled WGS sequence"/>
</dbReference>
<reference evidence="4" key="1">
    <citation type="journal article" date="2019" name="Int. J. Syst. Evol. Microbiol.">
        <title>The Global Catalogue of Microorganisms (GCM) 10K type strain sequencing project: providing services to taxonomists for standard genome sequencing and annotation.</title>
        <authorList>
            <consortium name="The Broad Institute Genomics Platform"/>
            <consortium name="The Broad Institute Genome Sequencing Center for Infectious Disease"/>
            <person name="Wu L."/>
            <person name="Ma J."/>
        </authorList>
    </citation>
    <scope>NUCLEOTIDE SEQUENCE [LARGE SCALE GENOMIC DNA]</scope>
    <source>
        <strain evidence="4">CCUG 53762</strain>
    </source>
</reference>
<protein>
    <submittedName>
        <fullName evidence="3">Outer membrane beta-barrel protein</fullName>
    </submittedName>
</protein>
<sequence>MIKTVALFLITFMLSVPAFSQGNWGGGVDDETLHFGFAFQYVNAEYKIIKVPNWNAPIENIDSPGNFESFTAIKSPPNPGFGLGFVSDLYLNKNMNLRFTPTLVFGDRFIRYRFNRTLDNKFEDVVEEQDGTSWVEKTVKSTMVEFPLLLKLKSDRRNNFRAYLIGGLKYGIDIASEQKTNDEKKTYFNKMLKNHKNFMSYEMGIGFDLYFEFFKLSPEIKLSNSFKSIVERNDTPYSNALEKLFLRNLIISLYFE</sequence>
<organism evidence="3 4">
    <name type="scientific">Pseudopedobacter beijingensis</name>
    <dbReference type="NCBI Taxonomy" id="1207056"/>
    <lineage>
        <taxon>Bacteria</taxon>
        <taxon>Pseudomonadati</taxon>
        <taxon>Bacteroidota</taxon>
        <taxon>Sphingobacteriia</taxon>
        <taxon>Sphingobacteriales</taxon>
        <taxon>Sphingobacteriaceae</taxon>
        <taxon>Pseudopedobacter</taxon>
    </lineage>
</organism>
<proteinExistence type="predicted"/>
<evidence type="ECO:0000313" key="4">
    <source>
        <dbReference type="Proteomes" id="UP001597118"/>
    </source>
</evidence>
<feature type="chain" id="PRO_5047148051" evidence="1">
    <location>
        <begin position="19"/>
        <end position="256"/>
    </location>
</feature>
<keyword evidence="4" id="KW-1185">Reference proteome</keyword>
<dbReference type="EMBL" id="JBHUDG010000048">
    <property type="protein sequence ID" value="MFD1631523.1"/>
    <property type="molecule type" value="Genomic_DNA"/>
</dbReference>